<keyword evidence="6 7" id="KW-0472">Membrane</keyword>
<dbReference type="OrthoDB" id="6592209at2"/>
<dbReference type="InterPro" id="IPR032816">
    <property type="entry name" value="VTT_dom"/>
</dbReference>
<keyword evidence="7" id="KW-0997">Cell inner membrane</keyword>
<evidence type="ECO:0000256" key="5">
    <source>
        <dbReference type="ARBA" id="ARBA00022989"/>
    </source>
</evidence>
<dbReference type="RefSeq" id="WP_103774967.1">
    <property type="nucleotide sequence ID" value="NZ_PQLX01000001.1"/>
</dbReference>
<evidence type="ECO:0000256" key="3">
    <source>
        <dbReference type="ARBA" id="ARBA00022475"/>
    </source>
</evidence>
<name>A0A2S4S2F6_CITAM</name>
<evidence type="ECO:0000313" key="9">
    <source>
        <dbReference type="EMBL" id="POU68048.1"/>
    </source>
</evidence>
<evidence type="ECO:0000259" key="8">
    <source>
        <dbReference type="Pfam" id="PF09335"/>
    </source>
</evidence>
<gene>
    <name evidence="9" type="ORF">C3430_02900</name>
</gene>
<dbReference type="GO" id="GO:0005886">
    <property type="term" value="C:plasma membrane"/>
    <property type="evidence" value="ECO:0007669"/>
    <property type="project" value="UniProtKB-SubCell"/>
</dbReference>
<comment type="caution">
    <text evidence="9">The sequence shown here is derived from an EMBL/GenBank/DDBJ whole genome shotgun (WGS) entry which is preliminary data.</text>
</comment>
<feature type="domain" description="VTT" evidence="8">
    <location>
        <begin position="40"/>
        <end position="159"/>
    </location>
</feature>
<keyword evidence="3" id="KW-1003">Cell membrane</keyword>
<dbReference type="EMBL" id="PQLX01000001">
    <property type="protein sequence ID" value="POU68048.1"/>
    <property type="molecule type" value="Genomic_DNA"/>
</dbReference>
<proteinExistence type="inferred from homology"/>
<feature type="transmembrane region" description="Helical" evidence="7">
    <location>
        <begin position="6"/>
        <end position="25"/>
    </location>
</feature>
<evidence type="ECO:0000256" key="1">
    <source>
        <dbReference type="ARBA" id="ARBA00004651"/>
    </source>
</evidence>
<comment type="similarity">
    <text evidence="2 7">Belongs to the DedA family.</text>
</comment>
<evidence type="ECO:0000313" key="10">
    <source>
        <dbReference type="Proteomes" id="UP000237003"/>
    </source>
</evidence>
<dbReference type="InterPro" id="IPR032818">
    <property type="entry name" value="DedA-like"/>
</dbReference>
<feature type="transmembrane region" description="Helical" evidence="7">
    <location>
        <begin position="140"/>
        <end position="165"/>
    </location>
</feature>
<keyword evidence="4 7" id="KW-0812">Transmembrane</keyword>
<dbReference type="PANTHER" id="PTHR30353">
    <property type="entry name" value="INNER MEMBRANE PROTEIN DEDA-RELATED"/>
    <property type="match status" value="1"/>
</dbReference>
<evidence type="ECO:0000256" key="6">
    <source>
        <dbReference type="ARBA" id="ARBA00023136"/>
    </source>
</evidence>
<organism evidence="9 10">
    <name type="scientific">Citrobacter amalonaticus</name>
    <dbReference type="NCBI Taxonomy" id="35703"/>
    <lineage>
        <taxon>Bacteria</taxon>
        <taxon>Pseudomonadati</taxon>
        <taxon>Pseudomonadota</taxon>
        <taxon>Gammaproteobacteria</taxon>
        <taxon>Enterobacterales</taxon>
        <taxon>Enterobacteriaceae</taxon>
        <taxon>Citrobacter</taxon>
    </lineage>
</organism>
<evidence type="ECO:0000256" key="7">
    <source>
        <dbReference type="RuleBase" id="RU367016"/>
    </source>
</evidence>
<evidence type="ECO:0000256" key="4">
    <source>
        <dbReference type="ARBA" id="ARBA00022692"/>
    </source>
</evidence>
<dbReference type="AlphaFoldDB" id="A0A2S4S2F6"/>
<feature type="transmembrane region" description="Helical" evidence="7">
    <location>
        <begin position="32"/>
        <end position="52"/>
    </location>
</feature>
<dbReference type="Pfam" id="PF09335">
    <property type="entry name" value="VTT_dom"/>
    <property type="match status" value="1"/>
</dbReference>
<evidence type="ECO:0000256" key="2">
    <source>
        <dbReference type="ARBA" id="ARBA00010792"/>
    </source>
</evidence>
<accession>A0A2S4S2F6</accession>
<feature type="transmembrane region" description="Helical" evidence="7">
    <location>
        <begin position="110"/>
        <end position="128"/>
    </location>
</feature>
<dbReference type="Proteomes" id="UP000237003">
    <property type="component" value="Unassembled WGS sequence"/>
</dbReference>
<feature type="transmembrane region" description="Helical" evidence="7">
    <location>
        <begin position="64"/>
        <end position="89"/>
    </location>
</feature>
<reference evidence="9 10" key="1">
    <citation type="submission" date="2018-01" db="EMBL/GenBank/DDBJ databases">
        <title>Complete genome sequences of 14 Citrobacter spp. isolated from plant in Canada.</title>
        <authorList>
            <person name="Bhandare S.G."/>
            <person name="Colavecchio A."/>
            <person name="Jeukens J."/>
            <person name="Emond-Rheault J.-G."/>
            <person name="Freschi L."/>
            <person name="Hamel J."/>
            <person name="Kukavica-Ibrulj I."/>
            <person name="Levesque R."/>
            <person name="Goodridge L."/>
        </authorList>
    </citation>
    <scope>NUCLEOTIDE SEQUENCE [LARGE SCALE GENOMIC DNA]</scope>
    <source>
        <strain evidence="9 10">S1285</strain>
    </source>
</reference>
<comment type="subcellular location">
    <subcellularLocation>
        <location evidence="7">Cell inner membrane</location>
        <topology evidence="7">Multi-pass membrane protein</topology>
    </subcellularLocation>
    <subcellularLocation>
        <location evidence="1">Cell membrane</location>
        <topology evidence="1">Multi-pass membrane protein</topology>
    </subcellularLocation>
</comment>
<protein>
    <submittedName>
        <fullName evidence="9">DedA family protein</fullName>
    </submittedName>
</protein>
<keyword evidence="5 7" id="KW-1133">Transmembrane helix</keyword>
<sequence>MEWINALMDHFALHPVSLGALLFAIAFTKSTFLISSLLPPASVMLIAGISLSQATLPSWVTGGAIMAGAWSGSIVSYHLGMMMAHIPWLGRAMSRHADNMVRIRRRLHNGAVPVLFTSRFIAVLRYIVPLVAGMLRLRLAMVYSVSLLSAGAWSVLYVGGLRLVVPLFS</sequence>
<dbReference type="PANTHER" id="PTHR30353:SF15">
    <property type="entry name" value="INNER MEMBRANE PROTEIN YABI"/>
    <property type="match status" value="1"/>
</dbReference>